<evidence type="ECO:0000313" key="1">
    <source>
        <dbReference type="EMBL" id="CAD6504550.1"/>
    </source>
</evidence>
<organism evidence="1 2">
    <name type="scientific">Blumeria graminis f. sp. triticale</name>
    <dbReference type="NCBI Taxonomy" id="1689686"/>
    <lineage>
        <taxon>Eukaryota</taxon>
        <taxon>Fungi</taxon>
        <taxon>Dikarya</taxon>
        <taxon>Ascomycota</taxon>
        <taxon>Pezizomycotina</taxon>
        <taxon>Leotiomycetes</taxon>
        <taxon>Erysiphales</taxon>
        <taxon>Erysiphaceae</taxon>
        <taxon>Blumeria</taxon>
    </lineage>
</organism>
<comment type="caution">
    <text evidence="1">The sequence shown here is derived from an EMBL/GenBank/DDBJ whole genome shotgun (WGS) entry which is preliminary data.</text>
</comment>
<dbReference type="AlphaFoldDB" id="A0A9W4D4E1"/>
<protein>
    <submittedName>
        <fullName evidence="1">BgTH12-00059</fullName>
    </submittedName>
</protein>
<dbReference type="EMBL" id="CAJHIT010000009">
    <property type="protein sequence ID" value="CAD6504550.1"/>
    <property type="molecule type" value="Genomic_DNA"/>
</dbReference>
<accession>A0A9W4D4E1</accession>
<evidence type="ECO:0000313" key="2">
    <source>
        <dbReference type="Proteomes" id="UP000683417"/>
    </source>
</evidence>
<gene>
    <name evidence="1" type="ORF">BGTH12_LOCUS5908</name>
</gene>
<reference evidence="1" key="1">
    <citation type="submission" date="2020-10" db="EMBL/GenBank/DDBJ databases">
        <authorList>
            <person name="Muller C M."/>
        </authorList>
    </citation>
    <scope>NUCLEOTIDE SEQUENCE</scope>
    <source>
        <strain evidence="1">THUN-12</strain>
    </source>
</reference>
<proteinExistence type="predicted"/>
<sequence length="681" mass="77764">MTRKNYLLPTLEQCFALTDETCRQIMELRDPKGVRAQKNWELTHQPELIRQYMTMRSFTQIAQIMRSRLEWSYKTYANRYRDWFFPVDRVERELVVMDLYARVGRIIDAITTKYMLPQVNSPVSIPSCQAQLYPVMHDTYHSPLSITGFFPPVTSHGDAFDADSTCDPFQYNSCTAVSTWSNSGTSWSGESYFDEPPNNRLSLSTSMSSLSQASQESIDAPPQTSHSFLQYSLVSSPQHDAQKGLWNSVLRVIPCQQDHSHCSWDKSFSRCSICGFSQCHAIMIHAKSIRLDIFAMTISLLRDLASPDYAGNHPLAFLMAAGVSLEYFKTVLWDVKWSTFGSNVFSQSPLHVLDVQGLGDGLVELLAYFPQYLSLRDSKCRTLLHYLFSQPLEYGDYLRVLQIFPNVIHYLLAFDTNGKKITHIMQEAIEKKETISVQAREKISAGLKEINHFINASAGGRHITRPYGFVDIARGNSGNSQESSCFLYQCRVCGATDAHSDSYHDQMLCACDYGGIDRNAPDEQGWTAAHLLVSHKRQNRDSEETPAQTTELFRLLIFSPELREALHVVDPNGNSLVYNIATRGFYEILECVLRLEEESRRRAMVNSFGRTGDGQEQSVLAGVEMAIAECERKTQRCTRARDGCEKARWARLGQDLNRCRNILKRWGAEWEPDMIQRWRIY</sequence>
<name>A0A9W4D4E1_BLUGR</name>
<dbReference type="Proteomes" id="UP000683417">
    <property type="component" value="Unassembled WGS sequence"/>
</dbReference>